<dbReference type="InterPro" id="IPR017916">
    <property type="entry name" value="SB_dom"/>
</dbReference>
<comment type="subcellular location">
    <subcellularLocation>
        <location evidence="1">Endosome</location>
    </subcellularLocation>
</comment>
<dbReference type="SUPFAM" id="SSF140111">
    <property type="entry name" value="Endosomal sorting complex assembly domain"/>
    <property type="match status" value="1"/>
</dbReference>
<dbReference type="InterPro" id="IPR052070">
    <property type="entry name" value="ESCRT-I_UEV_domain"/>
</dbReference>
<evidence type="ECO:0000313" key="8">
    <source>
        <dbReference type="EMBL" id="CAF1603473.1"/>
    </source>
</evidence>
<dbReference type="EMBL" id="CAJNOR010006783">
    <property type="protein sequence ID" value="CAF1603473.1"/>
    <property type="molecule type" value="Genomic_DNA"/>
</dbReference>
<dbReference type="PANTHER" id="PTHR23306:SF3">
    <property type="entry name" value="TUMOR SUPPRESSOR PROTEIN 101"/>
    <property type="match status" value="1"/>
</dbReference>
<comment type="caution">
    <text evidence="8">The sequence shown here is derived from an EMBL/GenBank/DDBJ whole genome shotgun (WGS) entry which is preliminary data.</text>
</comment>
<dbReference type="InterPro" id="IPR037202">
    <property type="entry name" value="ESCRT_assembly_dom"/>
</dbReference>
<evidence type="ECO:0000256" key="6">
    <source>
        <dbReference type="ARBA" id="ARBA00023054"/>
    </source>
</evidence>
<evidence type="ECO:0000256" key="1">
    <source>
        <dbReference type="ARBA" id="ARBA00004177"/>
    </source>
</evidence>
<dbReference type="PROSITE" id="PS51322">
    <property type="entry name" value="UEV"/>
    <property type="match status" value="1"/>
</dbReference>
<evidence type="ECO:0000256" key="5">
    <source>
        <dbReference type="ARBA" id="ARBA00022927"/>
    </source>
</evidence>
<dbReference type="InterPro" id="IPR016135">
    <property type="entry name" value="UBQ-conjugating_enzyme/RWD"/>
</dbReference>
<keyword evidence="4" id="KW-0967">Endosome</keyword>
<reference evidence="8" key="1">
    <citation type="submission" date="2021-02" db="EMBL/GenBank/DDBJ databases">
        <authorList>
            <person name="Nowell W R."/>
        </authorList>
    </citation>
    <scope>NUCLEOTIDE SEQUENCE</scope>
</reference>
<dbReference type="GO" id="GO:0043130">
    <property type="term" value="F:ubiquitin binding"/>
    <property type="evidence" value="ECO:0007669"/>
    <property type="project" value="TreeGrafter"/>
</dbReference>
<dbReference type="Pfam" id="PF05743">
    <property type="entry name" value="UEV"/>
    <property type="match status" value="1"/>
</dbReference>
<evidence type="ECO:0000256" key="2">
    <source>
        <dbReference type="ARBA" id="ARBA00009594"/>
    </source>
</evidence>
<dbReference type="GO" id="GO:0008333">
    <property type="term" value="P:endosome to lysosome transport"/>
    <property type="evidence" value="ECO:0007669"/>
    <property type="project" value="TreeGrafter"/>
</dbReference>
<dbReference type="Gene3D" id="3.10.110.10">
    <property type="entry name" value="Ubiquitin Conjugating Enzyme"/>
    <property type="match status" value="1"/>
</dbReference>
<organism evidence="8 9">
    <name type="scientific">Adineta ricciae</name>
    <name type="common">Rotifer</name>
    <dbReference type="NCBI Taxonomy" id="249248"/>
    <lineage>
        <taxon>Eukaryota</taxon>
        <taxon>Metazoa</taxon>
        <taxon>Spiralia</taxon>
        <taxon>Gnathifera</taxon>
        <taxon>Rotifera</taxon>
        <taxon>Eurotatoria</taxon>
        <taxon>Bdelloidea</taxon>
        <taxon>Adinetida</taxon>
        <taxon>Adinetidae</taxon>
        <taxon>Adineta</taxon>
    </lineage>
</organism>
<keyword evidence="6" id="KW-0175">Coiled coil</keyword>
<gene>
    <name evidence="8" type="ORF">XAT740_LOCUS47981</name>
</gene>
<dbReference type="Proteomes" id="UP000663828">
    <property type="component" value="Unassembled WGS sequence"/>
</dbReference>
<dbReference type="Gene3D" id="6.10.250.370">
    <property type="match status" value="1"/>
</dbReference>
<dbReference type="GO" id="GO:0015031">
    <property type="term" value="P:protein transport"/>
    <property type="evidence" value="ECO:0007669"/>
    <property type="project" value="UniProtKB-KW"/>
</dbReference>
<keyword evidence="9" id="KW-1185">Reference proteome</keyword>
<dbReference type="GO" id="GO:0000813">
    <property type="term" value="C:ESCRT I complex"/>
    <property type="evidence" value="ECO:0007669"/>
    <property type="project" value="TreeGrafter"/>
</dbReference>
<dbReference type="SUPFAM" id="SSF54495">
    <property type="entry name" value="UBC-like"/>
    <property type="match status" value="1"/>
</dbReference>
<dbReference type="PANTHER" id="PTHR23306">
    <property type="entry name" value="TUMOR SUSCEPTIBILITY GENE 101 PROTEIN-RELATED"/>
    <property type="match status" value="1"/>
</dbReference>
<feature type="domain" description="UEV" evidence="7">
    <location>
        <begin position="5"/>
        <end position="150"/>
    </location>
</feature>
<dbReference type="Gene3D" id="6.10.140.820">
    <property type="match status" value="1"/>
</dbReference>
<dbReference type="CDD" id="cd11685">
    <property type="entry name" value="UEV_TSG101-like"/>
    <property type="match status" value="1"/>
</dbReference>
<keyword evidence="5" id="KW-0653">Protein transport</keyword>
<sequence>MSRQSANEIDQLIRQTRPTNRDLVRRDVIQAIQSNVSSLRLDAATYRYPNGTTKESLRLQGTVICRYRGNQYNIPIEIWLQQDHPIVAPIAYVKPTADMHVSTTSNDVRIDGTVVIPYLRNWRHPTSDLSHLLNAMSDAFSQTPPVYSAPTSAAVNHSPYPTTATPYPLATTPYPPATTPYPPMTAASMPMPERYNGMSAGSSTSHSYPYGYPQTEIPADVYRASLLSAVQNKVTNRLRETIQMSNAQIDSLRKIQEDLNNGGRTLQSLIRDMQQQQTDAENHMKNIRVKTNAILDSSSKTSSGKENSVEEDAVITPAPIYKQLLQAYAEEHAIQDLLYYLAEGLRRESIGLDTYLKHRVLKETGNTSNSSDGLYFKSDDQLKANSEDRLTLLYREGIKRQAMEVELAAEKKQTCEIFEFDDKVELNENIPGVNMGFLDRLLHQLTRKPPSESDYYSDDVFEGGEQREVRTVFNSYTSTDETESTYEPPTFMDTIRSFIDDIVEEADVIRGVIDERVFADRRKRRAQSISSSINSGQVTSF</sequence>
<evidence type="ECO:0000313" key="9">
    <source>
        <dbReference type="Proteomes" id="UP000663828"/>
    </source>
</evidence>
<evidence type="ECO:0000259" key="7">
    <source>
        <dbReference type="PROSITE" id="PS51322"/>
    </source>
</evidence>
<evidence type="ECO:0000256" key="3">
    <source>
        <dbReference type="ARBA" id="ARBA00022448"/>
    </source>
</evidence>
<dbReference type="Pfam" id="PF09454">
    <property type="entry name" value="Vps23_core"/>
    <property type="match status" value="1"/>
</dbReference>
<name>A0A816B318_ADIRI</name>
<protein>
    <recommendedName>
        <fullName evidence="7">UEV domain-containing protein</fullName>
    </recommendedName>
</protein>
<keyword evidence="3" id="KW-0813">Transport</keyword>
<evidence type="ECO:0000256" key="4">
    <source>
        <dbReference type="ARBA" id="ARBA00022753"/>
    </source>
</evidence>
<proteinExistence type="inferred from homology"/>
<comment type="similarity">
    <text evidence="2">Belongs to the ubiquitin-conjugating enzyme family. UEV subfamily.</text>
</comment>
<dbReference type="AlphaFoldDB" id="A0A816B318"/>
<accession>A0A816B318</accession>
<dbReference type="InterPro" id="IPR008883">
    <property type="entry name" value="UEV_N"/>
</dbReference>